<dbReference type="InterPro" id="IPR050486">
    <property type="entry name" value="Mannose-1P_guanyltransferase"/>
</dbReference>
<dbReference type="Gene3D" id="3.90.550.10">
    <property type="entry name" value="Spore Coat Polysaccharide Biosynthesis Protein SpsA, Chain A"/>
    <property type="match status" value="1"/>
</dbReference>
<dbReference type="PANTHER" id="PTHR22572">
    <property type="entry name" value="SUGAR-1-PHOSPHATE GUANYL TRANSFERASE"/>
    <property type="match status" value="1"/>
</dbReference>
<evidence type="ECO:0000259" key="1">
    <source>
        <dbReference type="Pfam" id="PF00483"/>
    </source>
</evidence>
<dbReference type="InterPro" id="IPR029044">
    <property type="entry name" value="Nucleotide-diphossugar_trans"/>
</dbReference>
<dbReference type="Pfam" id="PF00571">
    <property type="entry name" value="CBS"/>
    <property type="match status" value="1"/>
</dbReference>
<comment type="caution">
    <text evidence="3">The sequence shown here is derived from an EMBL/GenBank/DDBJ whole genome shotgun (WGS) entry which is preliminary data.</text>
</comment>
<gene>
    <name evidence="3" type="ORF">EV195_11044</name>
</gene>
<dbReference type="InterPro" id="IPR000644">
    <property type="entry name" value="CBS_dom"/>
</dbReference>
<reference evidence="3 4" key="1">
    <citation type="submission" date="2019-03" db="EMBL/GenBank/DDBJ databases">
        <title>Genomic Encyclopedia of Type Strains, Phase IV (KMG-IV): sequencing the most valuable type-strain genomes for metagenomic binning, comparative biology and taxonomic classification.</title>
        <authorList>
            <person name="Goeker M."/>
        </authorList>
    </citation>
    <scope>NUCLEOTIDE SEQUENCE [LARGE SCALE GENOMIC DNA]</scope>
    <source>
        <strain evidence="3 4">DSM 14836</strain>
    </source>
</reference>
<dbReference type="CDD" id="cd06426">
    <property type="entry name" value="NTP_transferase_like_2"/>
    <property type="match status" value="1"/>
</dbReference>
<dbReference type="SUPFAM" id="SSF53448">
    <property type="entry name" value="Nucleotide-diphospho-sugar transferases"/>
    <property type="match status" value="1"/>
</dbReference>
<keyword evidence="4" id="KW-1185">Reference proteome</keyword>
<dbReference type="Pfam" id="PF00483">
    <property type="entry name" value="NTP_transferase"/>
    <property type="match status" value="1"/>
</dbReference>
<proteinExistence type="predicted"/>
<dbReference type="InterPro" id="IPR046342">
    <property type="entry name" value="CBS_dom_sf"/>
</dbReference>
<evidence type="ECO:0000313" key="3">
    <source>
        <dbReference type="EMBL" id="TCP22915.1"/>
    </source>
</evidence>
<dbReference type="AlphaFoldDB" id="A0A4R2NNQ9"/>
<protein>
    <submittedName>
        <fullName evidence="3">CBS domain protein</fullName>
    </submittedName>
</protein>
<evidence type="ECO:0000313" key="4">
    <source>
        <dbReference type="Proteomes" id="UP000294564"/>
    </source>
</evidence>
<feature type="domain" description="Nucleotidyl transferase" evidence="1">
    <location>
        <begin position="120"/>
        <end position="343"/>
    </location>
</feature>
<dbReference type="OrthoDB" id="9813880at2"/>
<organism evidence="3 4">
    <name type="scientific">Tenacibaculum skagerrakense</name>
    <dbReference type="NCBI Taxonomy" id="186571"/>
    <lineage>
        <taxon>Bacteria</taxon>
        <taxon>Pseudomonadati</taxon>
        <taxon>Bacteroidota</taxon>
        <taxon>Flavobacteriia</taxon>
        <taxon>Flavobacteriales</taxon>
        <taxon>Flavobacteriaceae</taxon>
        <taxon>Tenacibaculum</taxon>
    </lineage>
</organism>
<dbReference type="Gene3D" id="3.10.580.10">
    <property type="entry name" value="CBS-domain"/>
    <property type="match status" value="1"/>
</dbReference>
<dbReference type="SUPFAM" id="SSF54631">
    <property type="entry name" value="CBS-domain pair"/>
    <property type="match status" value="1"/>
</dbReference>
<dbReference type="InterPro" id="IPR005835">
    <property type="entry name" value="NTP_transferase_dom"/>
</dbReference>
<sequence length="347" mass="40180">MDYKKHLIKEKKTIKEALELLSNVGVDTILFTVDESEKLIGSVTDGDIRRGLLKGISIEDEVLNVTNKKSKYLEKSSYSINQIIELRKGNYELIPVIDNNRNIQNILNFREMESYLPIDAVIMAGGLGSRLRPLTNNVPKPLLKIGDKAIIDYNLDRLRKYGVDDFWISVRYLGEQIEEHLGNGSSRNISIEYVYERNPLGTIGAVSNIKNFKHDYVLVTNSDILTNLDYEDFFLDFIEKDADMSVLTIPYDVDIPYAVMETENNRVLSFKEKPTYTYFSNGGIYLIKRSILDKIPENKFFNSTDLMEQLIKEDLKLISYPTRQYWLDIGKHKDFEKAQEDVKRIKF</sequence>
<name>A0A4R2NNQ9_9FLAO</name>
<evidence type="ECO:0000259" key="2">
    <source>
        <dbReference type="Pfam" id="PF00571"/>
    </source>
</evidence>
<accession>A0A4R2NNQ9</accession>
<dbReference type="Proteomes" id="UP000294564">
    <property type="component" value="Unassembled WGS sequence"/>
</dbReference>
<feature type="domain" description="CBS" evidence="2">
    <location>
        <begin position="8"/>
        <end position="53"/>
    </location>
</feature>
<dbReference type="RefSeq" id="WP_132795698.1">
    <property type="nucleotide sequence ID" value="NZ_SLXM01000010.1"/>
</dbReference>
<dbReference type="EMBL" id="SLXM01000010">
    <property type="protein sequence ID" value="TCP22915.1"/>
    <property type="molecule type" value="Genomic_DNA"/>
</dbReference>